<organism evidence="1 2">
    <name type="scientific">Mythimna loreyi</name>
    <dbReference type="NCBI Taxonomy" id="667449"/>
    <lineage>
        <taxon>Eukaryota</taxon>
        <taxon>Metazoa</taxon>
        <taxon>Ecdysozoa</taxon>
        <taxon>Arthropoda</taxon>
        <taxon>Hexapoda</taxon>
        <taxon>Insecta</taxon>
        <taxon>Pterygota</taxon>
        <taxon>Neoptera</taxon>
        <taxon>Endopterygota</taxon>
        <taxon>Lepidoptera</taxon>
        <taxon>Glossata</taxon>
        <taxon>Ditrysia</taxon>
        <taxon>Noctuoidea</taxon>
        <taxon>Noctuidae</taxon>
        <taxon>Noctuinae</taxon>
        <taxon>Hadenini</taxon>
        <taxon>Mythimna</taxon>
    </lineage>
</organism>
<evidence type="ECO:0000313" key="1">
    <source>
        <dbReference type="EMBL" id="KAJ8704871.1"/>
    </source>
</evidence>
<name>A0ACC2Q001_9NEOP</name>
<dbReference type="Proteomes" id="UP001231649">
    <property type="component" value="Chromosome 30"/>
</dbReference>
<reference evidence="1" key="1">
    <citation type="submission" date="2023-03" db="EMBL/GenBank/DDBJ databases">
        <title>Chromosome-level genomes of two armyworms, Mythimna separata and Mythimna loreyi, provide insights into the biosynthesis and reception of sex pheromones.</title>
        <authorList>
            <person name="Zhao H."/>
        </authorList>
    </citation>
    <scope>NUCLEOTIDE SEQUENCE</scope>
    <source>
        <strain evidence="1">BeijingLab</strain>
    </source>
</reference>
<protein>
    <submittedName>
        <fullName evidence="1">Uncharacterized protein</fullName>
    </submittedName>
</protein>
<gene>
    <name evidence="1" type="ORF">PYW08_012191</name>
</gene>
<evidence type="ECO:0000313" key="2">
    <source>
        <dbReference type="Proteomes" id="UP001231649"/>
    </source>
</evidence>
<sequence length="1146" mass="127811">MDGIQMEPIGKYKADRNGSAKAAAWRNMVDQDLDDVAFLADTDKAREARELRDAPVAVCSQRRALCLTAVLFSAMFATALIVVYATPQPDCPCAGESTLIPGQPPTDSEASVAASNKERIASNGAVFPWRGARLPTFIIPKHYSLWLHPNLTTGELRGEVSIDFKVDRDTTFVVLNVRDMNVTERALFKSGGSLGPKVAKTLEYPQADQSYIEFKEKLRRKYNYTLSLRFITKLERSDKQRGFFLTGTHRHRCAVSRFWLTHARSAFPCLDEPHFRATFKITIVRDRFHVSLTNMPIVATEEAGFYLGHRLLQDEFAVTPPMPPHMISLAVCRLQRRAAPELPTEATPNITEASTIIPEGTSEPPEEEQLPPEISLYSDQQVILDESGPLLEWVQKTLQHFSFELNTSYPLPKFDIVVVEGGNPYSEGWGLITLSPTTLSDTKTIARLLAQQWFGGTVSPRWWSSQWLLEALTSVLAEKAPSPPHTDAQPPADALLLDHWFGGTVSPRWWSSQWLLVALTSVLAEKAPSPPHTDAQPPADALLLDHVLPALRLDSSNSVRAVASPRLERADIEAATDELSLHKGAAIVSMAIEAAGEAAGRAALARLLRDHRFASADARDLWRALERDGNDDGVSGAAWDGWCERPGYPLLCASSLGNDVLLKQERFLMTAEPPDPEPPMVNYLLTLELRADLDELFYEPENLTDAEEDINSTTTTAPPPTTRRPTAKTTKPPPHKWIIPVTFVVGPIDVDEDDRENITAWKNVTHNYHNATWYDTDNKTRISRWAENVTHLIWMNDTEMVIPDLGKHKWVRYNVGARGLYRVAPQDRTDGETAESAAQRAAELYASGAAAERALLLDDAFVLSRAGRLPASRAIAAAARLSTETHWAPWRVVLNHLSWWRELLVLSHSGPPLSRLLKTLHPSQVLVYSAEQLQAAGLGEDLLWLSGALLTAGVEWENPTVTKQAVDLFDSWLDSNQTIPDIYQEAAFTAGVRTHGLPAWQACWRALTASYSAPRPLYSHRALLVALASPTDDWLFYRFAFSTLSNEAQRSREWRLWVTALFSATCRWRGAAGVWRILRPQPVLPPPALQAAARCLHQPYDYYRFKELFGDYRGASAALDTIALNSAWVQRADSDLLRYFNALAQH</sequence>
<dbReference type="EMBL" id="CM056806">
    <property type="protein sequence ID" value="KAJ8704871.1"/>
    <property type="molecule type" value="Genomic_DNA"/>
</dbReference>
<comment type="caution">
    <text evidence="1">The sequence shown here is derived from an EMBL/GenBank/DDBJ whole genome shotgun (WGS) entry which is preliminary data.</text>
</comment>
<accession>A0ACC2Q001</accession>
<keyword evidence="2" id="KW-1185">Reference proteome</keyword>
<proteinExistence type="predicted"/>